<dbReference type="SUPFAM" id="SSF82153">
    <property type="entry name" value="FAS1 domain"/>
    <property type="match status" value="2"/>
</dbReference>
<dbReference type="PANTHER" id="PTHR10900:SF77">
    <property type="entry name" value="FI19380P1"/>
    <property type="match status" value="1"/>
</dbReference>
<dbReference type="PROSITE" id="PS51257">
    <property type="entry name" value="PROKAR_LIPOPROTEIN"/>
    <property type="match status" value="1"/>
</dbReference>
<evidence type="ECO:0000313" key="2">
    <source>
        <dbReference type="EMBL" id="KAL3879187.1"/>
    </source>
</evidence>
<dbReference type="PROSITE" id="PS50213">
    <property type="entry name" value="FAS1"/>
    <property type="match status" value="2"/>
</dbReference>
<sequence>MAIDRKVLATVVFVVTIGSCLGYEDKTVVQYLHEHGYHTLSKLLVDTGLNVTLNTTGPFTIFAPTDAAFARIPSDTLASLASDLHMLSSVLKYHVIQDYLLIPLINGVKNDTTLEGGIISLQRTPSGLLINGVAHTLPSQSDLVVNNGVIHSIDTVLLQIFHPITETLTQIIVREDQRFKDLAVAFLLVNMLTTLSSGDYTVFAPVDSAFVKYKDNLLSFDAPNAPTIYTKVMQYHVVRGGRTTSMLSDGQSLITLEGMSLHVTKDASGMKINNVTVIEADIMATNGVLHVINDILVPPDYRG</sequence>
<organism evidence="2 3">
    <name type="scientific">Sinanodonta woodiana</name>
    <name type="common">Chinese pond mussel</name>
    <name type="synonym">Anodonta woodiana</name>
    <dbReference type="NCBI Taxonomy" id="1069815"/>
    <lineage>
        <taxon>Eukaryota</taxon>
        <taxon>Metazoa</taxon>
        <taxon>Spiralia</taxon>
        <taxon>Lophotrochozoa</taxon>
        <taxon>Mollusca</taxon>
        <taxon>Bivalvia</taxon>
        <taxon>Autobranchia</taxon>
        <taxon>Heteroconchia</taxon>
        <taxon>Palaeoheterodonta</taxon>
        <taxon>Unionida</taxon>
        <taxon>Unionoidea</taxon>
        <taxon>Unionidae</taxon>
        <taxon>Unioninae</taxon>
        <taxon>Sinanodonta</taxon>
    </lineage>
</organism>
<dbReference type="FunFam" id="2.30.180.10:FF:000032">
    <property type="entry name" value="Fasciclin domain-containing protein, putative"/>
    <property type="match status" value="1"/>
</dbReference>
<dbReference type="EMBL" id="JBJQND010000004">
    <property type="protein sequence ID" value="KAL3879187.1"/>
    <property type="molecule type" value="Genomic_DNA"/>
</dbReference>
<dbReference type="InterPro" id="IPR050904">
    <property type="entry name" value="Adhesion/Biosynth-related"/>
</dbReference>
<dbReference type="Proteomes" id="UP001634394">
    <property type="component" value="Unassembled WGS sequence"/>
</dbReference>
<evidence type="ECO:0000313" key="3">
    <source>
        <dbReference type="Proteomes" id="UP001634394"/>
    </source>
</evidence>
<proteinExistence type="predicted"/>
<dbReference type="PANTHER" id="PTHR10900">
    <property type="entry name" value="PERIOSTIN-RELATED"/>
    <property type="match status" value="1"/>
</dbReference>
<dbReference type="AlphaFoldDB" id="A0ABD3X2E8"/>
<name>A0ABD3X2E8_SINWO</name>
<keyword evidence="3" id="KW-1185">Reference proteome</keyword>
<feature type="domain" description="FAS1" evidence="1">
    <location>
        <begin position="166"/>
        <end position="296"/>
    </location>
</feature>
<gene>
    <name evidence="2" type="ORF">ACJMK2_031496</name>
</gene>
<dbReference type="SMART" id="SM00554">
    <property type="entry name" value="FAS1"/>
    <property type="match status" value="2"/>
</dbReference>
<reference evidence="2 3" key="1">
    <citation type="submission" date="2024-11" db="EMBL/GenBank/DDBJ databases">
        <title>Chromosome-level genome assembly of the freshwater bivalve Anodonta woodiana.</title>
        <authorList>
            <person name="Chen X."/>
        </authorList>
    </citation>
    <scope>NUCLEOTIDE SEQUENCE [LARGE SCALE GENOMIC DNA]</scope>
    <source>
        <strain evidence="2">MN2024</strain>
        <tissue evidence="2">Gills</tissue>
    </source>
</reference>
<feature type="domain" description="FAS1" evidence="1">
    <location>
        <begin position="24"/>
        <end position="157"/>
    </location>
</feature>
<dbReference type="InterPro" id="IPR000782">
    <property type="entry name" value="FAS1_domain"/>
</dbReference>
<dbReference type="Gene3D" id="2.30.180.10">
    <property type="entry name" value="FAS1 domain"/>
    <property type="match status" value="2"/>
</dbReference>
<protein>
    <recommendedName>
        <fullName evidence="1">FAS1 domain-containing protein</fullName>
    </recommendedName>
</protein>
<dbReference type="Pfam" id="PF02469">
    <property type="entry name" value="Fasciclin"/>
    <property type="match status" value="2"/>
</dbReference>
<evidence type="ECO:0000259" key="1">
    <source>
        <dbReference type="PROSITE" id="PS50213"/>
    </source>
</evidence>
<comment type="caution">
    <text evidence="2">The sequence shown here is derived from an EMBL/GenBank/DDBJ whole genome shotgun (WGS) entry which is preliminary data.</text>
</comment>
<dbReference type="InterPro" id="IPR036378">
    <property type="entry name" value="FAS1_dom_sf"/>
</dbReference>
<accession>A0ABD3X2E8</accession>